<feature type="transmembrane region" description="Helical" evidence="8">
    <location>
        <begin position="158"/>
        <end position="176"/>
    </location>
</feature>
<evidence type="ECO:0000256" key="8">
    <source>
        <dbReference type="SAM" id="Phobius"/>
    </source>
</evidence>
<dbReference type="InterPro" id="IPR027417">
    <property type="entry name" value="P-loop_NTPase"/>
</dbReference>
<evidence type="ECO:0000256" key="7">
    <source>
        <dbReference type="SAM" id="MobiDB-lite"/>
    </source>
</evidence>
<accession>A0ABY6IDJ8</accession>
<dbReference type="InterPro" id="IPR017871">
    <property type="entry name" value="ABC_transporter-like_CS"/>
</dbReference>
<evidence type="ECO:0000313" key="12">
    <source>
        <dbReference type="Proteomes" id="UP001163878"/>
    </source>
</evidence>
<feature type="transmembrane region" description="Helical" evidence="8">
    <location>
        <begin position="234"/>
        <end position="257"/>
    </location>
</feature>
<dbReference type="SUPFAM" id="SSF52540">
    <property type="entry name" value="P-loop containing nucleoside triphosphate hydrolases"/>
    <property type="match status" value="1"/>
</dbReference>
<gene>
    <name evidence="11" type="ORF">OGH68_22850</name>
</gene>
<organism evidence="11 12">
    <name type="scientific">Streptomyces peucetius</name>
    <dbReference type="NCBI Taxonomy" id="1950"/>
    <lineage>
        <taxon>Bacteria</taxon>
        <taxon>Bacillati</taxon>
        <taxon>Actinomycetota</taxon>
        <taxon>Actinomycetes</taxon>
        <taxon>Kitasatosporales</taxon>
        <taxon>Streptomycetaceae</taxon>
        <taxon>Streptomyces</taxon>
    </lineage>
</organism>
<feature type="transmembrane region" description="Helical" evidence="8">
    <location>
        <begin position="277"/>
        <end position="298"/>
    </location>
</feature>
<comment type="subcellular location">
    <subcellularLocation>
        <location evidence="1">Cell membrane</location>
        <topology evidence="1">Multi-pass membrane protein</topology>
    </subcellularLocation>
</comment>
<dbReference type="InterPro" id="IPR011527">
    <property type="entry name" value="ABC1_TM_dom"/>
</dbReference>
<dbReference type="SMART" id="SM00382">
    <property type="entry name" value="AAA"/>
    <property type="match status" value="1"/>
</dbReference>
<dbReference type="RefSeq" id="WP_264246804.1">
    <property type="nucleotide sequence ID" value="NZ_CP107567.1"/>
</dbReference>
<dbReference type="SUPFAM" id="SSF90123">
    <property type="entry name" value="ABC transporter transmembrane region"/>
    <property type="match status" value="1"/>
</dbReference>
<keyword evidence="6 8" id="KW-0472">Membrane</keyword>
<keyword evidence="2 8" id="KW-0812">Transmembrane</keyword>
<evidence type="ECO:0000256" key="6">
    <source>
        <dbReference type="ARBA" id="ARBA00023136"/>
    </source>
</evidence>
<dbReference type="EMBL" id="CP107567">
    <property type="protein sequence ID" value="UYQ64024.1"/>
    <property type="molecule type" value="Genomic_DNA"/>
</dbReference>
<protein>
    <submittedName>
        <fullName evidence="11">ABC transporter ATP-binding protein/permease</fullName>
    </submittedName>
</protein>
<dbReference type="GO" id="GO:0005524">
    <property type="term" value="F:ATP binding"/>
    <property type="evidence" value="ECO:0007669"/>
    <property type="project" value="UniProtKB-KW"/>
</dbReference>
<name>A0ABY6IDJ8_STRPE</name>
<keyword evidence="3" id="KW-0547">Nucleotide-binding</keyword>
<dbReference type="Gene3D" id="3.40.50.300">
    <property type="entry name" value="P-loop containing nucleotide triphosphate hydrolases"/>
    <property type="match status" value="1"/>
</dbReference>
<evidence type="ECO:0000256" key="2">
    <source>
        <dbReference type="ARBA" id="ARBA00022692"/>
    </source>
</evidence>
<keyword evidence="5 8" id="KW-1133">Transmembrane helix</keyword>
<dbReference type="Pfam" id="PF00005">
    <property type="entry name" value="ABC_tran"/>
    <property type="match status" value="1"/>
</dbReference>
<evidence type="ECO:0000256" key="3">
    <source>
        <dbReference type="ARBA" id="ARBA00022741"/>
    </source>
</evidence>
<evidence type="ECO:0000256" key="1">
    <source>
        <dbReference type="ARBA" id="ARBA00004651"/>
    </source>
</evidence>
<feature type="domain" description="ABC transmembrane type-1" evidence="10">
    <location>
        <begin position="21"/>
        <end position="300"/>
    </location>
</feature>
<dbReference type="InterPro" id="IPR039421">
    <property type="entry name" value="Type_1_exporter"/>
</dbReference>
<dbReference type="PANTHER" id="PTHR43394">
    <property type="entry name" value="ATP-DEPENDENT PERMEASE MDL1, MITOCHONDRIAL"/>
    <property type="match status" value="1"/>
</dbReference>
<evidence type="ECO:0000313" key="11">
    <source>
        <dbReference type="EMBL" id="UYQ64024.1"/>
    </source>
</evidence>
<dbReference type="Pfam" id="PF00664">
    <property type="entry name" value="ABC_membrane"/>
    <property type="match status" value="1"/>
</dbReference>
<keyword evidence="12" id="KW-1185">Reference proteome</keyword>
<dbReference type="InterPro" id="IPR003593">
    <property type="entry name" value="AAA+_ATPase"/>
</dbReference>
<feature type="region of interest" description="Disordered" evidence="7">
    <location>
        <begin position="579"/>
        <end position="599"/>
    </location>
</feature>
<keyword evidence="4 11" id="KW-0067">ATP-binding</keyword>
<dbReference type="PROSITE" id="PS50893">
    <property type="entry name" value="ABC_TRANSPORTER_2"/>
    <property type="match status" value="1"/>
</dbReference>
<feature type="domain" description="ABC transporter" evidence="9">
    <location>
        <begin position="338"/>
        <end position="573"/>
    </location>
</feature>
<dbReference type="InterPro" id="IPR036640">
    <property type="entry name" value="ABC1_TM_sf"/>
</dbReference>
<evidence type="ECO:0000256" key="5">
    <source>
        <dbReference type="ARBA" id="ARBA00022989"/>
    </source>
</evidence>
<evidence type="ECO:0000256" key="4">
    <source>
        <dbReference type="ARBA" id="ARBA00022840"/>
    </source>
</evidence>
<proteinExistence type="predicted"/>
<dbReference type="Gene3D" id="1.20.1560.10">
    <property type="entry name" value="ABC transporter type 1, transmembrane domain"/>
    <property type="match status" value="1"/>
</dbReference>
<dbReference type="PROSITE" id="PS00211">
    <property type="entry name" value="ABC_TRANSPORTER_1"/>
    <property type="match status" value="1"/>
</dbReference>
<dbReference type="InterPro" id="IPR003439">
    <property type="entry name" value="ABC_transporter-like_ATP-bd"/>
</dbReference>
<dbReference type="PANTHER" id="PTHR43394:SF1">
    <property type="entry name" value="ATP-BINDING CASSETTE SUB-FAMILY B MEMBER 10, MITOCHONDRIAL"/>
    <property type="match status" value="1"/>
</dbReference>
<dbReference type="PROSITE" id="PS50929">
    <property type="entry name" value="ABC_TM1F"/>
    <property type="match status" value="1"/>
</dbReference>
<reference evidence="11" key="1">
    <citation type="submission" date="2022-10" db="EMBL/GenBank/DDBJ databases">
        <title>Cytochrome P450 Catalyzes Benzene Ring Formation in the Biosynthesis of Trialkyl-Substituted Aromatic Polyketides.</title>
        <authorList>
            <person name="Zhao E."/>
            <person name="Ge H."/>
        </authorList>
    </citation>
    <scope>NUCLEOTIDE SEQUENCE</scope>
    <source>
        <strain evidence="11">NA0869</strain>
    </source>
</reference>
<dbReference type="CDD" id="cd18551">
    <property type="entry name" value="ABC_6TM_LmrA_like"/>
    <property type="match status" value="1"/>
</dbReference>
<sequence>MQDSAFRTLLRHARPHRRGLVTGALLAAAGSVAGLAQPLVAKSFVEALAADAPVTRQMLLLALLIAGGALAAALGMYAVERSAESVVLGARRRLVGRLPRLRVAELERRPPGDLISRVTADSTLLREAATSNLVDTLVGAVTLAGMLGLMAWLDGVLFLAVLGVVLAVGSCTAVVMPRISRAGQEAQAALGELGSGLERLLGAIRTVKANGAEHREIRSLEQAADSAWRSGVRAAGWTAVAGTSSGLVVQLAFLTVLGLGGARVASGAMDVASLIGFLLYLFYLVGPVAQLAGGVGGLQAGVAAVRRIHEVLDLETEEDAYGPGRVPEADPDAMGAALAFDDVVFRYREDGPAVLDGASFEVPSGGLTAVVGPSGAGKSTLFALLERFYDAEHGSIRVDGHDVRDWDPAELRRTIGYVEQDAPALAGSLRDNLLFAAPGATDADLERVLHQVGLRPLVDNLPEGLDTRVGHRGSALSGGQRQRVAIARALLRRPRLLLLDEATSQLDALSEAELKDVVSRIARSTTVLVVAHRLSTVVGARRILVMENGRVRAVGSHSDLLRDDSLYRRLAATQGLAPETGHVPALVSRPSGDRPHEPA</sequence>
<feature type="transmembrane region" description="Helical" evidence="8">
    <location>
        <begin position="58"/>
        <end position="79"/>
    </location>
</feature>
<dbReference type="Proteomes" id="UP001163878">
    <property type="component" value="Chromosome"/>
</dbReference>
<evidence type="ECO:0000259" key="10">
    <source>
        <dbReference type="PROSITE" id="PS50929"/>
    </source>
</evidence>
<evidence type="ECO:0000259" key="9">
    <source>
        <dbReference type="PROSITE" id="PS50893"/>
    </source>
</evidence>